<dbReference type="Pfam" id="PF06110">
    <property type="entry name" value="TXD17-like_Trx"/>
    <property type="match status" value="1"/>
</dbReference>
<evidence type="ECO:0000256" key="1">
    <source>
        <dbReference type="ARBA" id="ARBA00008987"/>
    </source>
</evidence>
<dbReference type="InterPro" id="IPR010357">
    <property type="entry name" value="TXNDC17_dom"/>
</dbReference>
<comment type="similarity">
    <text evidence="1">Belongs to the thioredoxin family.</text>
</comment>
<evidence type="ECO:0000256" key="2">
    <source>
        <dbReference type="ARBA" id="ARBA00016949"/>
    </source>
</evidence>
<dbReference type="PANTHER" id="PTHR12452">
    <property type="entry name" value="42-9-9 PROTEIN-RELATED"/>
    <property type="match status" value="1"/>
</dbReference>
<dbReference type="EMBL" id="CAJPVJ010007609">
    <property type="protein sequence ID" value="CAG2171352.1"/>
    <property type="molecule type" value="Genomic_DNA"/>
</dbReference>
<dbReference type="OrthoDB" id="78947at2759"/>
<reference evidence="4" key="1">
    <citation type="submission" date="2020-11" db="EMBL/GenBank/DDBJ databases">
        <authorList>
            <person name="Tran Van P."/>
        </authorList>
    </citation>
    <scope>NUCLEOTIDE SEQUENCE</scope>
</reference>
<protein>
    <recommendedName>
        <fullName evidence="2">Thioredoxin domain-containing protein 17</fullName>
    </recommendedName>
</protein>
<dbReference type="EMBL" id="OC922434">
    <property type="protein sequence ID" value="CAD7654165.1"/>
    <property type="molecule type" value="Genomic_DNA"/>
</dbReference>
<dbReference type="PANTHER" id="PTHR12452:SF0">
    <property type="entry name" value="THIOREDOXIN DOMAIN-CONTAINING PROTEIN 17"/>
    <property type="match status" value="1"/>
</dbReference>
<dbReference type="InterPro" id="IPR036249">
    <property type="entry name" value="Thioredoxin-like_sf"/>
</dbReference>
<dbReference type="GO" id="GO:0047134">
    <property type="term" value="F:protein-disulfide reductase [NAD(P)H] activity"/>
    <property type="evidence" value="ECO:0007669"/>
    <property type="project" value="InterPro"/>
</dbReference>
<dbReference type="SUPFAM" id="SSF52833">
    <property type="entry name" value="Thioredoxin-like"/>
    <property type="match status" value="1"/>
</dbReference>
<accession>A0A7R9M5W3</accession>
<dbReference type="Proteomes" id="UP000728032">
    <property type="component" value="Unassembled WGS sequence"/>
</dbReference>
<dbReference type="Gene3D" id="3.40.30.10">
    <property type="entry name" value="Glutaredoxin"/>
    <property type="match status" value="1"/>
</dbReference>
<feature type="domain" description="Thioredoxin" evidence="3">
    <location>
        <begin position="69"/>
        <end position="177"/>
    </location>
</feature>
<evidence type="ECO:0000313" key="4">
    <source>
        <dbReference type="EMBL" id="CAD7654165.1"/>
    </source>
</evidence>
<dbReference type="AlphaFoldDB" id="A0A7R9M5W3"/>
<dbReference type="InterPro" id="IPR045108">
    <property type="entry name" value="TXNDC17-like"/>
</dbReference>
<evidence type="ECO:0000259" key="3">
    <source>
        <dbReference type="Pfam" id="PF06110"/>
    </source>
</evidence>
<evidence type="ECO:0000313" key="5">
    <source>
        <dbReference type="Proteomes" id="UP000728032"/>
    </source>
</evidence>
<dbReference type="GO" id="GO:0005829">
    <property type="term" value="C:cytosol"/>
    <property type="evidence" value="ECO:0007669"/>
    <property type="project" value="TreeGrafter"/>
</dbReference>
<gene>
    <name evidence="4" type="ORF">ONB1V03_LOCUS10815</name>
</gene>
<name>A0A7R9M5W3_9ACAR</name>
<organism evidence="4">
    <name type="scientific">Oppiella nova</name>
    <dbReference type="NCBI Taxonomy" id="334625"/>
    <lineage>
        <taxon>Eukaryota</taxon>
        <taxon>Metazoa</taxon>
        <taxon>Ecdysozoa</taxon>
        <taxon>Arthropoda</taxon>
        <taxon>Chelicerata</taxon>
        <taxon>Arachnida</taxon>
        <taxon>Acari</taxon>
        <taxon>Acariformes</taxon>
        <taxon>Sarcoptiformes</taxon>
        <taxon>Oribatida</taxon>
        <taxon>Brachypylina</taxon>
        <taxon>Oppioidea</taxon>
        <taxon>Oppiidae</taxon>
        <taxon>Oppiella</taxon>
    </lineage>
</organism>
<keyword evidence="5" id="KW-1185">Reference proteome</keyword>
<proteinExistence type="inferred from homology"/>
<sequence>MNETKAQKWSLTLSIVGNCEALVGAPVDHSIAPVFRVTISSNVSALRLTVAAMKALTIDNDIQTLLQTIAEIASDSSKTILLLFTGSKGPSGESWCPDCNDTEPVIHEVLSAKSDDVVFITIYVGDRDTWKNPNNAFRTHNQLRVKCVPTLINWQNSNRLEEQQLADRDLLEMLLED</sequence>